<protein>
    <submittedName>
        <fullName evidence="2">Uncharacterized protein</fullName>
    </submittedName>
</protein>
<evidence type="ECO:0000313" key="2">
    <source>
        <dbReference type="EMBL" id="GBL78252.1"/>
    </source>
</evidence>
<dbReference type="AlphaFoldDB" id="A0A4Y2AEI5"/>
<reference evidence="2 3" key="1">
    <citation type="journal article" date="2019" name="Sci. Rep.">
        <title>Orb-weaving spider Araneus ventricosus genome elucidates the spidroin gene catalogue.</title>
        <authorList>
            <person name="Kono N."/>
            <person name="Nakamura H."/>
            <person name="Ohtoshi R."/>
            <person name="Moran D.A.P."/>
            <person name="Shinohara A."/>
            <person name="Yoshida Y."/>
            <person name="Fujiwara M."/>
            <person name="Mori M."/>
            <person name="Tomita M."/>
            <person name="Arakawa K."/>
        </authorList>
    </citation>
    <scope>NUCLEOTIDE SEQUENCE [LARGE SCALE GENOMIC DNA]</scope>
</reference>
<comment type="caution">
    <text evidence="2">The sequence shown here is derived from an EMBL/GenBank/DDBJ whole genome shotgun (WGS) entry which is preliminary data.</text>
</comment>
<name>A0A4Y2AEI5_ARAVE</name>
<accession>A0A4Y2AEI5</accession>
<dbReference type="EMBL" id="BGPR01000015">
    <property type="protein sequence ID" value="GBL78252.1"/>
    <property type="molecule type" value="Genomic_DNA"/>
</dbReference>
<gene>
    <name evidence="2" type="ORF">AVEN_42803_1</name>
</gene>
<feature type="region of interest" description="Disordered" evidence="1">
    <location>
        <begin position="1"/>
        <end position="20"/>
    </location>
</feature>
<sequence>MTTGTRLSRHSVSWGQRKQGWRSRERRACENATQGLFWCGPHNFGPWPDDEDYTCAGIPSPNFRTTQARGGFPLDVRFNVPHMRRIFDGIKVSASDPEGSRFEIRFH</sequence>
<evidence type="ECO:0000313" key="3">
    <source>
        <dbReference type="Proteomes" id="UP000499080"/>
    </source>
</evidence>
<keyword evidence="3" id="KW-1185">Reference proteome</keyword>
<proteinExistence type="predicted"/>
<feature type="compositionally biased region" description="Polar residues" evidence="1">
    <location>
        <begin position="1"/>
        <end position="16"/>
    </location>
</feature>
<organism evidence="2 3">
    <name type="scientific">Araneus ventricosus</name>
    <name type="common">Orbweaver spider</name>
    <name type="synonym">Epeira ventricosa</name>
    <dbReference type="NCBI Taxonomy" id="182803"/>
    <lineage>
        <taxon>Eukaryota</taxon>
        <taxon>Metazoa</taxon>
        <taxon>Ecdysozoa</taxon>
        <taxon>Arthropoda</taxon>
        <taxon>Chelicerata</taxon>
        <taxon>Arachnida</taxon>
        <taxon>Araneae</taxon>
        <taxon>Araneomorphae</taxon>
        <taxon>Entelegynae</taxon>
        <taxon>Araneoidea</taxon>
        <taxon>Araneidae</taxon>
        <taxon>Araneus</taxon>
    </lineage>
</organism>
<evidence type="ECO:0000256" key="1">
    <source>
        <dbReference type="SAM" id="MobiDB-lite"/>
    </source>
</evidence>
<dbReference type="Proteomes" id="UP000499080">
    <property type="component" value="Unassembled WGS sequence"/>
</dbReference>